<dbReference type="InterPro" id="IPR000571">
    <property type="entry name" value="Znf_CCCH"/>
</dbReference>
<sequence>MSKYPYGYGGGQWPTPPVGAPAYGYHSPAQNFPGTPSHHGPQNPNVLHSNYATSQTAFDHNMHTASRYSIPNSNPATANTYPVPGSWDPLAASPNYLPSHPPQHLDQSSSLHAQQRLSAQLSAAVNSLREDQTKAPEQLDDVVEDGEVSDGEFEDFYEPAEPSLAVKAQPRPDFSVDNMERDEGEINGSGSDLQDDAFYEDEPGEVSEDTTVQKGSDSQKESRPPVGEGPSGASNTRERSGSYSPYLSPREVHHEDEASDESMQDAGPRLTQTSQTTSAAPQVVSMDTDTTGSTLASTHGASINIDNTTADASYEGPVYSSVQDAKKEAQKAILRLYSAGVKYQNYIDEGFDENLMKTLFAELGLQPGTSKHTQQPSVKENSSVNVPPPQVHKSGGDGFEERKDRIARLLAARKSKSAQLPPQTSHSSAAAQLPRKDATATVPAKPKTKSAKELLLQQKLEALQKSRQEREARARANTEQSSMATATNAPTSTANPRPEGMNTTPDPLSNAASAPQTPSDLPRTGEALLQGLSSAANAPMTIRKRPVASDFVDYSATVGSLKRPYGQQRHESSLVIDISDASDDEDIEMEVDSQADDADDEHPHRSDGAARKGPSVRDYAPLSDTLPPRQYASSTSSIQTPPNGFSNGNNKAKEDEYSRKMKEIEEMKRRIAAFEAKKARKTPSGSQTPTRADETPDAREAGPGISATSADEASKNSDGPSAQLISEAVSARLPKRSDSTLSHHDRRDRIVSDQIPKLDASLRQKMAKLRLLQDTVAQLQAEVDQSMAEKQKLAEEAEQLAKECYVGSLEDEATPAEDSTVSHTTEHPALEHSRELEAVPAEEDVGMSLVDQEPDGEPEISKDDSATTPAETQSVPDLVTSQAEPIYSQDTPSQEANAMTLDVANSVPQANETEPYAANDTARSESKASEPMDEDEQSDAYEPHEPVDLSPSEHVGLDSSQPSPASGDGLADKKAVLDTDSQEQQTQIPSQISAVVRASPEVESGLRENTAREVQTDSPREPGQTTLTVSQTTQAVISKTNSSFTPYDSPLKYFRAYRFHPQYEEFVAGGLRSLTYNSKIKPHVQICPLELEETECPRGASCEFQHFRSMPLKDDQILVELGKSDDFSGEQKVRFVQGLREVLQQFRAGKVRDFDAIAHGIIEYRRRFIGDNTRVLSQLEGVSL</sequence>
<evidence type="ECO:0000256" key="3">
    <source>
        <dbReference type="SAM" id="MobiDB-lite"/>
    </source>
</evidence>
<name>A0A507ALK1_9PEZI</name>
<dbReference type="OrthoDB" id="1922977at2759"/>
<dbReference type="InParanoid" id="A0A507ALK1"/>
<feature type="compositionally biased region" description="Polar residues" evidence="3">
    <location>
        <begin position="367"/>
        <end position="385"/>
    </location>
</feature>
<feature type="compositionally biased region" description="Low complexity" evidence="3">
    <location>
        <begin position="271"/>
        <end position="280"/>
    </location>
</feature>
<feature type="compositionally biased region" description="Low complexity" evidence="3">
    <location>
        <begin position="484"/>
        <end position="496"/>
    </location>
</feature>
<dbReference type="Proteomes" id="UP000319257">
    <property type="component" value="Unassembled WGS sequence"/>
</dbReference>
<keyword evidence="1" id="KW-0862">Zinc</keyword>
<feature type="compositionally biased region" description="Basic and acidic residues" evidence="3">
    <location>
        <begin position="601"/>
        <end position="610"/>
    </location>
</feature>
<feature type="compositionally biased region" description="Polar residues" evidence="3">
    <location>
        <begin position="28"/>
        <end position="80"/>
    </location>
</feature>
<feature type="compositionally biased region" description="Polar residues" evidence="3">
    <location>
        <begin position="866"/>
        <end position="897"/>
    </location>
</feature>
<feature type="compositionally biased region" description="Low complexity" evidence="3">
    <location>
        <begin position="107"/>
        <end position="124"/>
    </location>
</feature>
<feature type="region of interest" description="Disordered" evidence="3">
    <location>
        <begin position="367"/>
        <end position="400"/>
    </location>
</feature>
<feature type="compositionally biased region" description="Polar residues" evidence="3">
    <location>
        <begin position="706"/>
        <end position="724"/>
    </location>
</feature>
<feature type="compositionally biased region" description="Basic and acidic residues" evidence="3">
    <location>
        <begin position="1004"/>
        <end position="1020"/>
    </location>
</feature>
<feature type="coiled-coil region" evidence="2">
    <location>
        <begin position="762"/>
        <end position="803"/>
    </location>
</feature>
<feature type="compositionally biased region" description="Acidic residues" evidence="3">
    <location>
        <begin position="138"/>
        <end position="158"/>
    </location>
</feature>
<evidence type="ECO:0000259" key="4">
    <source>
        <dbReference type="PROSITE" id="PS50103"/>
    </source>
</evidence>
<organism evidence="5 6">
    <name type="scientific">Thyridium curvatum</name>
    <dbReference type="NCBI Taxonomy" id="1093900"/>
    <lineage>
        <taxon>Eukaryota</taxon>
        <taxon>Fungi</taxon>
        <taxon>Dikarya</taxon>
        <taxon>Ascomycota</taxon>
        <taxon>Pezizomycotina</taxon>
        <taxon>Sordariomycetes</taxon>
        <taxon>Sordariomycetidae</taxon>
        <taxon>Thyridiales</taxon>
        <taxon>Thyridiaceae</taxon>
        <taxon>Thyridium</taxon>
    </lineage>
</organism>
<feature type="region of interest" description="Disordered" evidence="3">
    <location>
        <begin position="413"/>
        <end position="452"/>
    </location>
</feature>
<feature type="compositionally biased region" description="Basic and acidic residues" evidence="3">
    <location>
        <begin position="735"/>
        <end position="751"/>
    </location>
</feature>
<feature type="zinc finger region" description="C3H1-type" evidence="1">
    <location>
        <begin position="1081"/>
        <end position="1109"/>
    </location>
</feature>
<feature type="compositionally biased region" description="Polar residues" evidence="3">
    <location>
        <begin position="417"/>
        <end position="430"/>
    </location>
</feature>
<feature type="compositionally biased region" description="Basic and acidic residues" evidence="3">
    <location>
        <begin position="824"/>
        <end position="837"/>
    </location>
</feature>
<feature type="compositionally biased region" description="Basic and acidic residues" evidence="3">
    <location>
        <begin position="651"/>
        <end position="669"/>
    </location>
</feature>
<keyword evidence="1" id="KW-0863">Zinc-finger</keyword>
<feature type="compositionally biased region" description="Basic and acidic residues" evidence="3">
    <location>
        <begin position="465"/>
        <end position="476"/>
    </location>
</feature>
<feature type="region of interest" description="Disordered" evidence="3">
    <location>
        <begin position="811"/>
        <end position="1032"/>
    </location>
</feature>
<dbReference type="STRING" id="1093900.A0A507ALK1"/>
<evidence type="ECO:0000256" key="2">
    <source>
        <dbReference type="SAM" id="Coils"/>
    </source>
</evidence>
<comment type="caution">
    <text evidence="5">The sequence shown here is derived from an EMBL/GenBank/DDBJ whole genome shotgun (WGS) entry which is preliminary data.</text>
</comment>
<reference evidence="5 6" key="1">
    <citation type="submission" date="2019-06" db="EMBL/GenBank/DDBJ databases">
        <title>Draft genome sequence of the filamentous fungus Phialemoniopsis curvata isolated from diesel fuel.</title>
        <authorList>
            <person name="Varaljay V.A."/>
            <person name="Lyon W.J."/>
            <person name="Crouch A.L."/>
            <person name="Drake C.E."/>
            <person name="Hollomon J.M."/>
            <person name="Nadeau L.J."/>
            <person name="Nunn H.S."/>
            <person name="Stevenson B.S."/>
            <person name="Bojanowski C.L."/>
            <person name="Crookes-Goodson W.J."/>
        </authorList>
    </citation>
    <scope>NUCLEOTIDE SEQUENCE [LARGE SCALE GENOMIC DNA]</scope>
    <source>
        <strain evidence="5 6">D216</strain>
    </source>
</reference>
<protein>
    <recommendedName>
        <fullName evidence="4">C3H1-type domain-containing protein</fullName>
    </recommendedName>
</protein>
<dbReference type="GO" id="GO:0008270">
    <property type="term" value="F:zinc ion binding"/>
    <property type="evidence" value="ECO:0007669"/>
    <property type="project" value="UniProtKB-KW"/>
</dbReference>
<keyword evidence="2" id="KW-0175">Coiled coil</keyword>
<dbReference type="AlphaFoldDB" id="A0A507ALK1"/>
<feature type="compositionally biased region" description="Acidic residues" evidence="3">
    <location>
        <begin position="193"/>
        <end position="208"/>
    </location>
</feature>
<feature type="compositionally biased region" description="Acidic residues" evidence="3">
    <location>
        <begin position="580"/>
        <end position="600"/>
    </location>
</feature>
<feature type="compositionally biased region" description="Polar residues" evidence="3">
    <location>
        <begin position="1021"/>
        <end position="1032"/>
    </location>
</feature>
<proteinExistence type="predicted"/>
<feature type="compositionally biased region" description="Polar residues" evidence="3">
    <location>
        <begin position="501"/>
        <end position="519"/>
    </location>
</feature>
<feature type="region of interest" description="Disordered" evidence="3">
    <location>
        <begin position="465"/>
        <end position="524"/>
    </location>
</feature>
<evidence type="ECO:0000256" key="1">
    <source>
        <dbReference type="PROSITE-ProRule" id="PRU00723"/>
    </source>
</evidence>
<dbReference type="PROSITE" id="PS50103">
    <property type="entry name" value="ZF_C3H1"/>
    <property type="match status" value="1"/>
</dbReference>
<keyword evidence="1" id="KW-0479">Metal-binding</keyword>
<feature type="domain" description="C3H1-type" evidence="4">
    <location>
        <begin position="1081"/>
        <end position="1109"/>
    </location>
</feature>
<evidence type="ECO:0000313" key="6">
    <source>
        <dbReference type="Proteomes" id="UP000319257"/>
    </source>
</evidence>
<accession>A0A507ALK1</accession>
<dbReference type="EMBL" id="SKBQ01000056">
    <property type="protein sequence ID" value="TPX10602.1"/>
    <property type="molecule type" value="Genomic_DNA"/>
</dbReference>
<dbReference type="GeneID" id="41975935"/>
<keyword evidence="6" id="KW-1185">Reference proteome</keyword>
<dbReference type="RefSeq" id="XP_030992313.1">
    <property type="nucleotide sequence ID" value="XM_031143348.1"/>
</dbReference>
<gene>
    <name evidence="5" type="ORF">E0L32_008488</name>
</gene>
<evidence type="ECO:0000313" key="5">
    <source>
        <dbReference type="EMBL" id="TPX10602.1"/>
    </source>
</evidence>
<feature type="compositionally biased region" description="Basic and acidic residues" evidence="3">
    <location>
        <begin position="691"/>
        <end position="700"/>
    </location>
</feature>
<feature type="region of interest" description="Disordered" evidence="3">
    <location>
        <begin position="563"/>
        <end position="752"/>
    </location>
</feature>
<feature type="compositionally biased region" description="Polar residues" evidence="3">
    <location>
        <begin position="982"/>
        <end position="993"/>
    </location>
</feature>
<feature type="region of interest" description="Disordered" evidence="3">
    <location>
        <begin position="17"/>
        <end position="299"/>
    </location>
</feature>
<feature type="compositionally biased region" description="Polar residues" evidence="3">
    <location>
        <begin position="631"/>
        <end position="650"/>
    </location>
</feature>
<feature type="compositionally biased region" description="Polar residues" evidence="3">
    <location>
        <begin position="285"/>
        <end position="299"/>
    </location>
</feature>